<dbReference type="CDD" id="cd04179">
    <property type="entry name" value="DPM_DPG-synthase_like"/>
    <property type="match status" value="1"/>
</dbReference>
<dbReference type="PANTHER" id="PTHR48090:SF7">
    <property type="entry name" value="RFBJ PROTEIN"/>
    <property type="match status" value="1"/>
</dbReference>
<dbReference type="AlphaFoldDB" id="A0A2Z4AGM2"/>
<evidence type="ECO:0000313" key="3">
    <source>
        <dbReference type="Proteomes" id="UP000247465"/>
    </source>
</evidence>
<dbReference type="InterPro" id="IPR050256">
    <property type="entry name" value="Glycosyltransferase_2"/>
</dbReference>
<organism evidence="2 3">
    <name type="scientific">Candidatus Moanibacter tarae</name>
    <dbReference type="NCBI Taxonomy" id="2200854"/>
    <lineage>
        <taxon>Bacteria</taxon>
        <taxon>Pseudomonadati</taxon>
        <taxon>Verrucomicrobiota</taxon>
        <taxon>Opitutia</taxon>
        <taxon>Puniceicoccales</taxon>
        <taxon>Puniceicoccales incertae sedis</taxon>
        <taxon>Candidatus Moanibacter</taxon>
    </lineage>
</organism>
<dbReference type="Gene3D" id="3.90.550.10">
    <property type="entry name" value="Spore Coat Polysaccharide Biosynthesis Protein SpsA, Chain A"/>
    <property type="match status" value="1"/>
</dbReference>
<keyword evidence="2" id="KW-0808">Transferase</keyword>
<dbReference type="Pfam" id="PF00535">
    <property type="entry name" value="Glycos_transf_2"/>
    <property type="match status" value="1"/>
</dbReference>
<dbReference type="InterPro" id="IPR029044">
    <property type="entry name" value="Nucleotide-diphossugar_trans"/>
</dbReference>
<dbReference type="SUPFAM" id="SSF53448">
    <property type="entry name" value="Nucleotide-diphospho-sugar transferases"/>
    <property type="match status" value="1"/>
</dbReference>
<dbReference type="PANTHER" id="PTHR48090">
    <property type="entry name" value="UNDECAPRENYL-PHOSPHATE 4-DEOXY-4-FORMAMIDO-L-ARABINOSE TRANSFERASE-RELATED"/>
    <property type="match status" value="1"/>
</dbReference>
<evidence type="ECO:0000313" key="2">
    <source>
        <dbReference type="EMBL" id="AWT60258.1"/>
    </source>
</evidence>
<dbReference type="KEGG" id="mtar:DF168_01461"/>
<accession>A0A2Z4AGM2</accession>
<protein>
    <submittedName>
        <fullName evidence="2">Poly-beta-1,6-N-acetyl-D-glucosamine synthase</fullName>
        <ecNumber evidence="2">2.4.1.-</ecNumber>
    </submittedName>
</protein>
<keyword evidence="2" id="KW-0328">Glycosyltransferase</keyword>
<dbReference type="GO" id="GO:0016757">
    <property type="term" value="F:glycosyltransferase activity"/>
    <property type="evidence" value="ECO:0007669"/>
    <property type="project" value="UniProtKB-KW"/>
</dbReference>
<dbReference type="InterPro" id="IPR001173">
    <property type="entry name" value="Glyco_trans_2-like"/>
</dbReference>
<reference evidence="2 3" key="1">
    <citation type="submission" date="2018-06" db="EMBL/GenBank/DDBJ databases">
        <title>Draft Genome Sequence of a Novel Marine Bacterium Related to the Verrucomicrobia.</title>
        <authorList>
            <person name="Vosseberg J."/>
            <person name="Martijn J."/>
            <person name="Ettema T.J.G."/>
        </authorList>
    </citation>
    <scope>NUCLEOTIDE SEQUENCE [LARGE SCALE GENOMIC DNA]</scope>
    <source>
        <strain evidence="2">TARA_B100001123</strain>
    </source>
</reference>
<dbReference type="EC" id="2.4.1.-" evidence="2"/>
<gene>
    <name evidence="2" type="primary">pgaC</name>
    <name evidence="2" type="ORF">DF168_01461</name>
</gene>
<sequence length="230" mass="26348">MKLSVVVPCYNEEPTIRKILHRVEASPLDIIEVIVIDDNSTDGTRETLLREFQRPPFRLIMHRENKGKGAALRSGFKCAKGDVVVIQDADLEYDPDDYGKLLKPILEGETEVAYGSRFKSPNNHTRSLSFCYLVNSMLTRLSNIVSATKLTDMETCMKMLTKRTLDQITIEEDGFGVEPEITAKIARLNLPIREVGISYQRRTHKQGKKIRWKDGIDTLWCIFKYNLRPS</sequence>
<dbReference type="Proteomes" id="UP000247465">
    <property type="component" value="Chromosome"/>
</dbReference>
<evidence type="ECO:0000259" key="1">
    <source>
        <dbReference type="Pfam" id="PF00535"/>
    </source>
</evidence>
<name>A0A2Z4AGM2_9BACT</name>
<proteinExistence type="predicted"/>
<dbReference type="EMBL" id="CP029803">
    <property type="protein sequence ID" value="AWT60258.1"/>
    <property type="molecule type" value="Genomic_DNA"/>
</dbReference>
<feature type="domain" description="Glycosyltransferase 2-like" evidence="1">
    <location>
        <begin position="4"/>
        <end position="125"/>
    </location>
</feature>